<feature type="compositionally biased region" description="Basic and acidic residues" evidence="1">
    <location>
        <begin position="57"/>
        <end position="67"/>
    </location>
</feature>
<feature type="compositionally biased region" description="Acidic residues" evidence="1">
    <location>
        <begin position="74"/>
        <end position="92"/>
    </location>
</feature>
<accession>A0A2N5UHM4</accession>
<protein>
    <submittedName>
        <fullName evidence="2">Uncharacterized protein</fullName>
    </submittedName>
</protein>
<feature type="region of interest" description="Disordered" evidence="1">
    <location>
        <begin position="1"/>
        <end position="102"/>
    </location>
</feature>
<reference evidence="2 3" key="1">
    <citation type="submission" date="2017-11" db="EMBL/GenBank/DDBJ databases">
        <title>De novo assembly and phasing of dikaryotic genomes from two isolates of Puccinia coronata f. sp. avenae, the causal agent of oat crown rust.</title>
        <authorList>
            <person name="Miller M.E."/>
            <person name="Zhang Y."/>
            <person name="Omidvar V."/>
            <person name="Sperschneider J."/>
            <person name="Schwessinger B."/>
            <person name="Raley C."/>
            <person name="Palmer J.M."/>
            <person name="Garnica D."/>
            <person name="Upadhyaya N."/>
            <person name="Rathjen J."/>
            <person name="Taylor J.M."/>
            <person name="Park R.F."/>
            <person name="Dodds P.N."/>
            <person name="Hirsch C.D."/>
            <person name="Kianian S.F."/>
            <person name="Figueroa M."/>
        </authorList>
    </citation>
    <scope>NUCLEOTIDE SEQUENCE [LARGE SCALE GENOMIC DNA]</scope>
    <source>
        <strain evidence="2">12NC29</strain>
    </source>
</reference>
<feature type="compositionally biased region" description="Basic and acidic residues" evidence="1">
    <location>
        <begin position="423"/>
        <end position="442"/>
    </location>
</feature>
<dbReference type="Proteomes" id="UP000235388">
    <property type="component" value="Unassembled WGS sequence"/>
</dbReference>
<feature type="compositionally biased region" description="Polar residues" evidence="1">
    <location>
        <begin position="370"/>
        <end position="389"/>
    </location>
</feature>
<dbReference type="AlphaFoldDB" id="A0A2N5UHM4"/>
<evidence type="ECO:0000313" key="3">
    <source>
        <dbReference type="Proteomes" id="UP000235388"/>
    </source>
</evidence>
<evidence type="ECO:0000256" key="1">
    <source>
        <dbReference type="SAM" id="MobiDB-lite"/>
    </source>
</evidence>
<name>A0A2N5UHM4_9BASI</name>
<gene>
    <name evidence="2" type="ORF">PCANC_18601</name>
</gene>
<feature type="compositionally biased region" description="Polar residues" evidence="1">
    <location>
        <begin position="405"/>
        <end position="422"/>
    </location>
</feature>
<feature type="region of interest" description="Disordered" evidence="1">
    <location>
        <begin position="361"/>
        <end position="442"/>
    </location>
</feature>
<evidence type="ECO:0000313" key="2">
    <source>
        <dbReference type="EMBL" id="PLW37245.1"/>
    </source>
</evidence>
<proteinExistence type="predicted"/>
<comment type="caution">
    <text evidence="2">The sequence shown here is derived from an EMBL/GenBank/DDBJ whole genome shotgun (WGS) entry which is preliminary data.</text>
</comment>
<keyword evidence="3" id="KW-1185">Reference proteome</keyword>
<feature type="compositionally biased region" description="Polar residues" evidence="1">
    <location>
        <begin position="1"/>
        <end position="30"/>
    </location>
</feature>
<organism evidence="2 3">
    <name type="scientific">Puccinia coronata f. sp. avenae</name>
    <dbReference type="NCBI Taxonomy" id="200324"/>
    <lineage>
        <taxon>Eukaryota</taxon>
        <taxon>Fungi</taxon>
        <taxon>Dikarya</taxon>
        <taxon>Basidiomycota</taxon>
        <taxon>Pucciniomycotina</taxon>
        <taxon>Pucciniomycetes</taxon>
        <taxon>Pucciniales</taxon>
        <taxon>Pucciniaceae</taxon>
        <taxon>Puccinia</taxon>
    </lineage>
</organism>
<dbReference type="EMBL" id="PGCJ01000225">
    <property type="protein sequence ID" value="PLW37245.1"/>
    <property type="molecule type" value="Genomic_DNA"/>
</dbReference>
<dbReference type="OrthoDB" id="10371672at2759"/>
<sequence length="442" mass="50086">MKKGNTAATQSSAESQVEPTGTQSKQTTAPQAKFIPMMGEIRIPQPKLTPTAIRQEGAARDGPDHLKSMGAGESESESDSSEEVQSNEETADQEVPNPVEGFMDKEIQAEQLGDREGAEMYYAMYKASRARTSRKREATPQEWYEEPKVEEIPSKDGKESANAALLLATNKESEVGGLCFVSGAMPRHDNMGFTPYFDNNIRQLKGPIPLTIFNCTWKNAVIIHHVEKRSRLDDLSTNRNRYTGYPYPSKWTQSFSKWTINHHKFYLTIRDIYIFGKMAKWILEHKQNADEIQAEEGFMVALCYKIQIRTNAFAHWVTLADGSKLVADILIMREKVRNTCYAMARRFNKLEFKDINPYAPGQAREDWDPTTGSKRQSKKANPTHMTSAQPEAGPSNASKAPAAKQQRQSGYKGSNFDSNYSQRYRERAPSERRGEEKWESKK</sequence>